<protein>
    <recommendedName>
        <fullName evidence="4">Toprim domain-containing protein</fullName>
    </recommendedName>
</protein>
<evidence type="ECO:0000313" key="2">
    <source>
        <dbReference type="EMBL" id="QIC71791.1"/>
    </source>
</evidence>
<proteinExistence type="predicted"/>
<keyword evidence="2" id="KW-0614">Plasmid</keyword>
<dbReference type="AlphaFoldDB" id="A0A6C0Y6C6"/>
<sequence>MSRPSNSAIHGYSIDEVYKAIEEHLIEKGFDFSKKSFDATFGKRVVADIKTGSGKFGEGRGMYVIHPNINNETGEYWSTVTYNTFAANGVNQSWSFAEYYKEHKEERLRTGKVEPQKISPERKAEIEKLARDAELAEQREAARKELLATAAKVYTEFDFARASDIHVFRNYKNHVNKYPYIQHKGFSHAYGAKFLPTTAINIKDLKAFVDQNYADKFPEPKQRQALVTAVLDLEDKFINMSEKENAKSRRNFAQLMLPLINVNNEITSAQLLNGFYNKNDSGPDVFGRKKLVSMKALLSNGVTKGSFQVINSTGKPEDSQFNPNKKIYTLAEGWATSISLSQLSENAYPNSKHQMQHLFGVNTLNLAEIAQRILEVNKDALVLIAYDNDASNLHEKLGINAGIETGCRVFAEIGPFGAPELQKNVRTIAPPVLETDKGISDWNDVVVGKGMAQAIEIFKSVMADAADRRKNNVNEYQYLVDVYDAQRENFFNSLSKEEQNEYRNPPEGGKLKSPYVVKFSTIIAEKIEDANFNKEYEKRLKEAQNAPAAPAQTKQPNKAVLPKDMPLDKSLGFQYDLNRPVAPVQVNAKEPAVNLLASLMQSVDMNAVRNSGLNLVSGEKLVDGFVREEPKQAAPAPVVDTPAAAPKDEPVVRAETLNEKIQTKMPVIDADTAAKYERQPIESAPKGASPQDRAENLDHRKSELFTAFWLYQSEIHRAKEIIAQAEVMPDQAPVQEKVRELSSTDQQFLINENTISQSFALVATDPELREKLITDLQDIVDNNPHWENLGRFTTFINDHVIAMDDAQRQNMLLQNNAVTKIIANLGSTEQYAPETIQAISEALKDTSNLATSRIGRQSLYGEVVSALYHADEEPQWVKTAIESCNNYMNRSLQRIEREQTQTAAVQQQPQATASSPSMGM</sequence>
<dbReference type="RefSeq" id="WP_163146451.1">
    <property type="nucleotide sequence ID" value="NZ_CP044456.1"/>
</dbReference>
<feature type="compositionally biased region" description="Low complexity" evidence="1">
    <location>
        <begin position="900"/>
        <end position="920"/>
    </location>
</feature>
<evidence type="ECO:0000313" key="3">
    <source>
        <dbReference type="Proteomes" id="UP000503440"/>
    </source>
</evidence>
<accession>A0A6C0Y6C6</accession>
<evidence type="ECO:0008006" key="4">
    <source>
        <dbReference type="Google" id="ProtNLM"/>
    </source>
</evidence>
<gene>
    <name evidence="2" type="ORF">FSC09_15475</name>
</gene>
<name>A0A6C0Y6C6_9GAMM</name>
<geneLocation type="plasmid" evidence="3">
    <name>pb18-1</name>
</geneLocation>
<evidence type="ECO:0000256" key="1">
    <source>
        <dbReference type="SAM" id="MobiDB-lite"/>
    </source>
</evidence>
<feature type="region of interest" description="Disordered" evidence="1">
    <location>
        <begin position="541"/>
        <end position="561"/>
    </location>
</feature>
<organism evidence="2 3">
    <name type="scientific">Acinetobacter indicus</name>
    <dbReference type="NCBI Taxonomy" id="756892"/>
    <lineage>
        <taxon>Bacteria</taxon>
        <taxon>Pseudomonadati</taxon>
        <taxon>Pseudomonadota</taxon>
        <taxon>Gammaproteobacteria</taxon>
        <taxon>Moraxellales</taxon>
        <taxon>Moraxellaceae</taxon>
        <taxon>Acinetobacter</taxon>
    </lineage>
</organism>
<feature type="region of interest" description="Disordered" evidence="1">
    <location>
        <begin position="899"/>
        <end position="920"/>
    </location>
</feature>
<dbReference type="Proteomes" id="UP000503440">
    <property type="component" value="Plasmid pB18-1"/>
</dbReference>
<dbReference type="EMBL" id="CP044456">
    <property type="protein sequence ID" value="QIC71791.1"/>
    <property type="molecule type" value="Genomic_DNA"/>
</dbReference>
<reference evidence="2 3" key="1">
    <citation type="submission" date="2019-09" db="EMBL/GenBank/DDBJ databases">
        <title>Non-baumannii Acinetobacter spp. carrying blaNDM-1 isolated in China.</title>
        <authorList>
            <person name="Cui C."/>
            <person name="Chen C."/>
            <person name="Sun J."/>
            <person name="Liu Y."/>
        </authorList>
    </citation>
    <scope>NUCLEOTIDE SEQUENCE [LARGE SCALE GENOMIC DNA]</scope>
    <source>
        <strain evidence="2 3">B18</strain>
        <plasmid evidence="3">pb18-1</plasmid>
    </source>
</reference>